<evidence type="ECO:0000256" key="3">
    <source>
        <dbReference type="ARBA" id="ARBA00011925"/>
    </source>
</evidence>
<evidence type="ECO:0000256" key="1">
    <source>
        <dbReference type="ARBA" id="ARBA00004123"/>
    </source>
</evidence>
<feature type="region of interest" description="Disordered" evidence="14">
    <location>
        <begin position="426"/>
        <end position="454"/>
    </location>
</feature>
<keyword evidence="9" id="KW-0805">Transcription regulation</keyword>
<sequence>MLQDYVRTNTYRTAISQLAKYSFQDKSVMDVGAGSGVLSFFAVQNGASKVYAIEASNMANNLQILLSQNEKIGSTYTSSSSIPLSEKIKVIKAKVEDINIEIPKVDTIVSEPIGVLLLHERMLESFIYSRDKYLKQNGTIAPSMGSICLAPITDSYLWAETREKSRFWTQRNFLDIDLSPLAKKAFEEYFSCPVVGCFNPNSIMSTEQSITRHNIDFYTVSLPDIQKITVNIDWDIKYTGIIHAIGGWFDLEFNLPPSRYEEASIPFVPSNNTANSVSDNMCLDNDTSSNSFPYSNPYNESDYSRPSQSPVNNFSSTTPCLPITLSTSPSHAPTHWQQIRLLLREPVAVNYGQKLVGSFTFTVNSKRSYDIKFDFEIVNNPSFPSHDSSKSLTATNTPTSMTSNQSNSHSLNTQYLNYNSKDSANSSNFFPTNPTNTQPAFSSQPVQDSAPSNLYNVIPGSRKSNLWYLHEQVFNYSYHPESSSSLKLESLSLYSPQ</sequence>
<comment type="subcellular location">
    <subcellularLocation>
        <location evidence="2">Cytoplasm</location>
    </subcellularLocation>
    <subcellularLocation>
        <location evidence="1">Nucleus</location>
    </subcellularLocation>
</comment>
<dbReference type="EMBL" id="MBFS01000183">
    <property type="protein sequence ID" value="PVV03884.1"/>
    <property type="molecule type" value="Genomic_DNA"/>
</dbReference>
<dbReference type="Proteomes" id="UP000245609">
    <property type="component" value="Unassembled WGS sequence"/>
</dbReference>
<dbReference type="InterPro" id="IPR025799">
    <property type="entry name" value="Arg_MeTrfase"/>
</dbReference>
<dbReference type="Pfam" id="PF06325">
    <property type="entry name" value="PrmA"/>
    <property type="match status" value="1"/>
</dbReference>
<evidence type="ECO:0000256" key="10">
    <source>
        <dbReference type="ARBA" id="ARBA00023163"/>
    </source>
</evidence>
<comment type="caution">
    <text evidence="16">The sequence shown here is derived from an EMBL/GenBank/DDBJ whole genome shotgun (WGS) entry which is preliminary data.</text>
</comment>
<evidence type="ECO:0000256" key="7">
    <source>
        <dbReference type="ARBA" id="ARBA00022691"/>
    </source>
</evidence>
<dbReference type="PANTHER" id="PTHR11006">
    <property type="entry name" value="PROTEIN ARGININE N-METHYLTRANSFERASE"/>
    <property type="match status" value="1"/>
</dbReference>
<keyword evidence="4" id="KW-0963">Cytoplasm</keyword>
<organism evidence="16 17">
    <name type="scientific">Smittium megazygosporum</name>
    <dbReference type="NCBI Taxonomy" id="133381"/>
    <lineage>
        <taxon>Eukaryota</taxon>
        <taxon>Fungi</taxon>
        <taxon>Fungi incertae sedis</taxon>
        <taxon>Zoopagomycota</taxon>
        <taxon>Kickxellomycotina</taxon>
        <taxon>Harpellomycetes</taxon>
        <taxon>Harpellales</taxon>
        <taxon>Legeriomycetaceae</taxon>
        <taxon>Smittium</taxon>
    </lineage>
</organism>
<dbReference type="Pfam" id="PF22528">
    <property type="entry name" value="PRMT_C"/>
    <property type="match status" value="2"/>
</dbReference>
<keyword evidence="17" id="KW-1185">Reference proteome</keyword>
<dbReference type="GO" id="GO:0032259">
    <property type="term" value="P:methylation"/>
    <property type="evidence" value="ECO:0007669"/>
    <property type="project" value="UniProtKB-KW"/>
</dbReference>
<dbReference type="EC" id="2.1.1.319" evidence="3"/>
<dbReference type="OrthoDB" id="7848332at2759"/>
<evidence type="ECO:0000256" key="4">
    <source>
        <dbReference type="ARBA" id="ARBA00022490"/>
    </source>
</evidence>
<evidence type="ECO:0000256" key="9">
    <source>
        <dbReference type="ARBA" id="ARBA00023015"/>
    </source>
</evidence>
<evidence type="ECO:0000259" key="15">
    <source>
        <dbReference type="Pfam" id="PF22528"/>
    </source>
</evidence>
<dbReference type="GO" id="GO:0005634">
    <property type="term" value="C:nucleus"/>
    <property type="evidence" value="ECO:0007669"/>
    <property type="project" value="UniProtKB-SubCell"/>
</dbReference>
<dbReference type="SUPFAM" id="SSF53335">
    <property type="entry name" value="S-adenosyl-L-methionine-dependent methyltransferases"/>
    <property type="match status" value="1"/>
</dbReference>
<evidence type="ECO:0000256" key="14">
    <source>
        <dbReference type="SAM" id="MobiDB-lite"/>
    </source>
</evidence>
<dbReference type="PROSITE" id="PS51678">
    <property type="entry name" value="SAM_MT_PRMT"/>
    <property type="match status" value="1"/>
</dbReference>
<keyword evidence="5 13" id="KW-0489">Methyltransferase</keyword>
<dbReference type="InterPro" id="IPR029063">
    <property type="entry name" value="SAM-dependent_MTases_sf"/>
</dbReference>
<name>A0A2T9ZH29_9FUNG</name>
<dbReference type="AlphaFoldDB" id="A0A2T9ZH29"/>
<evidence type="ECO:0000313" key="16">
    <source>
        <dbReference type="EMBL" id="PVV03884.1"/>
    </source>
</evidence>
<keyword evidence="8" id="KW-0156">Chromatin regulator</keyword>
<gene>
    <name evidence="16" type="ORF">BB560_001629</name>
</gene>
<keyword evidence="6 13" id="KW-0808">Transferase</keyword>
<evidence type="ECO:0000256" key="12">
    <source>
        <dbReference type="ARBA" id="ARBA00049086"/>
    </source>
</evidence>
<evidence type="ECO:0000256" key="5">
    <source>
        <dbReference type="ARBA" id="ARBA00022603"/>
    </source>
</evidence>
<dbReference type="PANTHER" id="PTHR11006:SF10">
    <property type="entry name" value="HISTONE-ARGININE METHYLTRANSFERASE CARMER-RELATED"/>
    <property type="match status" value="1"/>
</dbReference>
<evidence type="ECO:0000256" key="8">
    <source>
        <dbReference type="ARBA" id="ARBA00022853"/>
    </source>
</evidence>
<evidence type="ECO:0000256" key="2">
    <source>
        <dbReference type="ARBA" id="ARBA00004496"/>
    </source>
</evidence>
<feature type="domain" description="Protein arginine N-methyltransferase" evidence="15">
    <location>
        <begin position="146"/>
        <end position="254"/>
    </location>
</feature>
<dbReference type="Gene3D" id="2.70.160.11">
    <property type="entry name" value="Hnrnp arginine n-methyltransferase1"/>
    <property type="match status" value="1"/>
</dbReference>
<dbReference type="InterPro" id="IPR055135">
    <property type="entry name" value="PRMT_dom"/>
</dbReference>
<comment type="catalytic activity">
    <reaction evidence="12">
        <text>L-arginyl-[protein] + 2 S-adenosyl-L-methionine = N(omega),N(omega)-dimethyl-L-arginyl-[protein] + 2 S-adenosyl-L-homocysteine + 2 H(+)</text>
        <dbReference type="Rhea" id="RHEA:48096"/>
        <dbReference type="Rhea" id="RHEA-COMP:10532"/>
        <dbReference type="Rhea" id="RHEA-COMP:11991"/>
        <dbReference type="ChEBI" id="CHEBI:15378"/>
        <dbReference type="ChEBI" id="CHEBI:29965"/>
        <dbReference type="ChEBI" id="CHEBI:57856"/>
        <dbReference type="ChEBI" id="CHEBI:59789"/>
        <dbReference type="ChEBI" id="CHEBI:61897"/>
        <dbReference type="EC" id="2.1.1.319"/>
    </reaction>
</comment>
<evidence type="ECO:0000256" key="11">
    <source>
        <dbReference type="ARBA" id="ARBA00023242"/>
    </source>
</evidence>
<evidence type="ECO:0000313" key="17">
    <source>
        <dbReference type="Proteomes" id="UP000245609"/>
    </source>
</evidence>
<dbReference type="GO" id="GO:0070611">
    <property type="term" value="F:histone H3R2 methyltransferase activity"/>
    <property type="evidence" value="ECO:0007669"/>
    <property type="project" value="TreeGrafter"/>
</dbReference>
<keyword evidence="11" id="KW-0539">Nucleus</keyword>
<accession>A0A2T9ZH29</accession>
<proteinExistence type="predicted"/>
<dbReference type="STRING" id="133381.A0A2T9ZH29"/>
<dbReference type="GO" id="GO:0005737">
    <property type="term" value="C:cytoplasm"/>
    <property type="evidence" value="ECO:0007669"/>
    <property type="project" value="UniProtKB-SubCell"/>
</dbReference>
<dbReference type="Gene3D" id="3.40.50.150">
    <property type="entry name" value="Vaccinia Virus protein VP39"/>
    <property type="match status" value="1"/>
</dbReference>
<keyword evidence="7 13" id="KW-0949">S-adenosyl-L-methionine</keyword>
<feature type="region of interest" description="Disordered" evidence="14">
    <location>
        <begin position="385"/>
        <end position="412"/>
    </location>
</feature>
<reference evidence="16 17" key="1">
    <citation type="journal article" date="2018" name="MBio">
        <title>Comparative Genomics Reveals the Core Gene Toolbox for the Fungus-Insect Symbiosis.</title>
        <authorList>
            <person name="Wang Y."/>
            <person name="Stata M."/>
            <person name="Wang W."/>
            <person name="Stajich J.E."/>
            <person name="White M.M."/>
            <person name="Moncalvo J.M."/>
        </authorList>
    </citation>
    <scope>NUCLEOTIDE SEQUENCE [LARGE SCALE GENOMIC DNA]</scope>
    <source>
        <strain evidence="16 17">SC-DP-2</strain>
    </source>
</reference>
<evidence type="ECO:0000256" key="13">
    <source>
        <dbReference type="PROSITE-ProRule" id="PRU01015"/>
    </source>
</evidence>
<feature type="domain" description="Protein arginine N-methyltransferase" evidence="15">
    <location>
        <begin position="319"/>
        <end position="377"/>
    </location>
</feature>
<protein>
    <recommendedName>
        <fullName evidence="3">type I protein arginine methyltransferase</fullName>
        <ecNumber evidence="3">2.1.1.319</ecNumber>
    </recommendedName>
</protein>
<evidence type="ECO:0000256" key="6">
    <source>
        <dbReference type="ARBA" id="ARBA00022679"/>
    </source>
</evidence>
<keyword evidence="10" id="KW-0804">Transcription</keyword>
<dbReference type="GO" id="GO:0035242">
    <property type="term" value="F:protein-arginine omega-N asymmetric methyltransferase activity"/>
    <property type="evidence" value="ECO:0007669"/>
    <property type="project" value="UniProtKB-EC"/>
</dbReference>
<dbReference type="CDD" id="cd02440">
    <property type="entry name" value="AdoMet_MTases"/>
    <property type="match status" value="1"/>
</dbReference>